<evidence type="ECO:0000256" key="1">
    <source>
        <dbReference type="SAM" id="MobiDB-lite"/>
    </source>
</evidence>
<keyword evidence="2" id="KW-0732">Signal</keyword>
<reference evidence="3" key="1">
    <citation type="submission" date="2018-04" db="EMBL/GenBank/DDBJ databases">
        <title>Transcriptome of Schizaphis graminum biotype I.</title>
        <authorList>
            <person name="Scully E.D."/>
            <person name="Geib S.M."/>
            <person name="Palmer N.A."/>
            <person name="Koch K."/>
            <person name="Bradshaw J."/>
            <person name="Heng-Moss T."/>
            <person name="Sarath G."/>
        </authorList>
    </citation>
    <scope>NUCLEOTIDE SEQUENCE</scope>
</reference>
<accession>A0A2S2NV93</accession>
<feature type="signal peptide" evidence="2">
    <location>
        <begin position="1"/>
        <end position="22"/>
    </location>
</feature>
<feature type="region of interest" description="Disordered" evidence="1">
    <location>
        <begin position="61"/>
        <end position="81"/>
    </location>
</feature>
<evidence type="ECO:0000313" key="3">
    <source>
        <dbReference type="EMBL" id="MBY21099.1"/>
    </source>
</evidence>
<dbReference type="AlphaFoldDB" id="A0A2S2NV93"/>
<name>A0A2S2NV93_SCHGA</name>
<dbReference type="EMBL" id="GGMR01008480">
    <property type="protein sequence ID" value="MBY21099.1"/>
    <property type="molecule type" value="Transcribed_RNA"/>
</dbReference>
<organism evidence="3">
    <name type="scientific">Schizaphis graminum</name>
    <name type="common">Green bug aphid</name>
    <dbReference type="NCBI Taxonomy" id="13262"/>
    <lineage>
        <taxon>Eukaryota</taxon>
        <taxon>Metazoa</taxon>
        <taxon>Ecdysozoa</taxon>
        <taxon>Arthropoda</taxon>
        <taxon>Hexapoda</taxon>
        <taxon>Insecta</taxon>
        <taxon>Pterygota</taxon>
        <taxon>Neoptera</taxon>
        <taxon>Paraneoptera</taxon>
        <taxon>Hemiptera</taxon>
        <taxon>Sternorrhyncha</taxon>
        <taxon>Aphidomorpha</taxon>
        <taxon>Aphidoidea</taxon>
        <taxon>Aphididae</taxon>
        <taxon>Aphidini</taxon>
        <taxon>Schizaphis</taxon>
    </lineage>
</organism>
<proteinExistence type="predicted"/>
<evidence type="ECO:0000256" key="2">
    <source>
        <dbReference type="SAM" id="SignalP"/>
    </source>
</evidence>
<feature type="chain" id="PRO_5015759440" evidence="2">
    <location>
        <begin position="23"/>
        <end position="102"/>
    </location>
</feature>
<gene>
    <name evidence="3" type="ORF">g.99017</name>
</gene>
<protein>
    <submittedName>
        <fullName evidence="3">Uncharacterized protein</fullName>
    </submittedName>
</protein>
<sequence>MKFALAFVLLVGISCQIGRGDCAPDTIYNDVKDIASDMYEYSKDAIDWTISALTPSKPLSDYLPSEPESMKEAISSMEDKASDIEDSAKDDLNQFNQYVQNS</sequence>
<dbReference type="PROSITE" id="PS51257">
    <property type="entry name" value="PROKAR_LIPOPROTEIN"/>
    <property type="match status" value="1"/>
</dbReference>